<dbReference type="InterPro" id="IPR009078">
    <property type="entry name" value="Ferritin-like_SF"/>
</dbReference>
<proteinExistence type="predicted"/>
<gene>
    <name evidence="3" type="ORF">C0068_01500</name>
</gene>
<dbReference type="InterPro" id="IPR012348">
    <property type="entry name" value="RNR-like"/>
</dbReference>
<dbReference type="CDD" id="cd01058">
    <property type="entry name" value="AAMH_B"/>
    <property type="match status" value="1"/>
</dbReference>
<dbReference type="InterPro" id="IPR003430">
    <property type="entry name" value="Phenol_Hydrox"/>
</dbReference>
<protein>
    <submittedName>
        <fullName evidence="3">Phenol hydroxylase</fullName>
    </submittedName>
</protein>
<evidence type="ECO:0000313" key="4">
    <source>
        <dbReference type="Proteomes" id="UP000237222"/>
    </source>
</evidence>
<reference evidence="3 4" key="1">
    <citation type="submission" date="2018-01" db="EMBL/GenBank/DDBJ databases">
        <authorList>
            <person name="Yu X.-D."/>
        </authorList>
    </citation>
    <scope>NUCLEOTIDE SEQUENCE [LARGE SCALE GENOMIC DNA]</scope>
    <source>
        <strain evidence="3 4">ZX-21</strain>
    </source>
</reference>
<keyword evidence="1" id="KW-0560">Oxidoreductase</keyword>
<dbReference type="EMBL" id="PQGG01000005">
    <property type="protein sequence ID" value="POP54487.1"/>
    <property type="molecule type" value="Genomic_DNA"/>
</dbReference>
<dbReference type="PIRSF" id="PIRSF000040">
    <property type="entry name" value="MMOH_comp"/>
    <property type="match status" value="1"/>
</dbReference>
<comment type="caution">
    <text evidence="3">The sequence shown here is derived from an EMBL/GenBank/DDBJ whole genome shotgun (WGS) entry which is preliminary data.</text>
</comment>
<organism evidence="3 4">
    <name type="scientific">Zhongshania marina</name>
    <dbReference type="NCBI Taxonomy" id="2304603"/>
    <lineage>
        <taxon>Bacteria</taxon>
        <taxon>Pseudomonadati</taxon>
        <taxon>Pseudomonadota</taxon>
        <taxon>Gammaproteobacteria</taxon>
        <taxon>Cellvibrionales</taxon>
        <taxon>Spongiibacteraceae</taxon>
        <taxon>Zhongshania</taxon>
    </lineage>
</organism>
<dbReference type="GO" id="GO:0016709">
    <property type="term" value="F:oxidoreductase activity, acting on paired donors, with incorporation or reduction of molecular oxygen, NAD(P)H as one donor, and incorporation of one atom of oxygen"/>
    <property type="evidence" value="ECO:0007669"/>
    <property type="project" value="InterPro"/>
</dbReference>
<keyword evidence="2" id="KW-0503">Monooxygenase</keyword>
<dbReference type="AlphaFoldDB" id="A0A2S4HKG7"/>
<dbReference type="Gene3D" id="1.10.620.20">
    <property type="entry name" value="Ribonucleotide Reductase, subunit A"/>
    <property type="match status" value="1"/>
</dbReference>
<dbReference type="RefSeq" id="WP_103682728.1">
    <property type="nucleotide sequence ID" value="NZ_PQGG01000005.1"/>
</dbReference>
<sequence>MAVEIKTSGVKPLRNTFDHLVARFGDKPANRYQEFSFDTQPATNFHYKPLWNPDSEVYDINASAIKMNDWYALKDPRQFYYGSYVSARAKQQEAIDQQLAFIDDIGSLSSLPEKAKNLLTEIIVALRHYEWGANTNNNFIAAYGYGTTITQAATIATCDRLAMAQHLSRIGLLIDEKTGESLDKAKRIWIESPAWQGIRKDIEGVFVLRDWFEVFVAQNLVADGLMYPLIFDEFVSSFSRNYGNDLNSLTNYSVKWQSDFARWVDSVVKTASSESDENKEQINKWIDKWHASIYSSLGDLAKLAFGIECDESLEKINSSFIARISKLGLR</sequence>
<evidence type="ECO:0000256" key="1">
    <source>
        <dbReference type="ARBA" id="ARBA00023002"/>
    </source>
</evidence>
<name>A0A2S4HKG7_9GAMM</name>
<evidence type="ECO:0000313" key="3">
    <source>
        <dbReference type="EMBL" id="POP54487.1"/>
    </source>
</evidence>
<dbReference type="InterPro" id="IPR012078">
    <property type="entry name" value="MP_mOase_hydro"/>
</dbReference>
<dbReference type="SUPFAM" id="SSF47240">
    <property type="entry name" value="Ferritin-like"/>
    <property type="match status" value="1"/>
</dbReference>
<dbReference type="Pfam" id="PF02332">
    <property type="entry name" value="Phenol_Hydrox"/>
    <property type="match status" value="1"/>
</dbReference>
<dbReference type="Proteomes" id="UP000237222">
    <property type="component" value="Unassembled WGS sequence"/>
</dbReference>
<accession>A0A2S4HKG7</accession>
<dbReference type="OrthoDB" id="9806768at2"/>
<evidence type="ECO:0000256" key="2">
    <source>
        <dbReference type="ARBA" id="ARBA00023033"/>
    </source>
</evidence>